<organism evidence="2 3">
    <name type="scientific">Kordia aestuariivivens</name>
    <dbReference type="NCBI Taxonomy" id="2759037"/>
    <lineage>
        <taxon>Bacteria</taxon>
        <taxon>Pseudomonadati</taxon>
        <taxon>Bacteroidota</taxon>
        <taxon>Flavobacteriia</taxon>
        <taxon>Flavobacteriales</taxon>
        <taxon>Flavobacteriaceae</taxon>
        <taxon>Kordia</taxon>
    </lineage>
</organism>
<feature type="transmembrane region" description="Helical" evidence="1">
    <location>
        <begin position="178"/>
        <end position="199"/>
    </location>
</feature>
<keyword evidence="1" id="KW-0812">Transmembrane</keyword>
<reference evidence="2 3" key="1">
    <citation type="submission" date="2020-07" db="EMBL/GenBank/DDBJ databases">
        <title>Description of Kordia aestuariivivens sp. nov., isolated from a tidal flat.</title>
        <authorList>
            <person name="Park S."/>
            <person name="Yoon J.-H."/>
        </authorList>
    </citation>
    <scope>NUCLEOTIDE SEQUENCE [LARGE SCALE GENOMIC DNA]</scope>
    <source>
        <strain evidence="2 3">YSTF-M3</strain>
    </source>
</reference>
<dbReference type="EMBL" id="JACGWS010000006">
    <property type="protein sequence ID" value="MBC8755379.1"/>
    <property type="molecule type" value="Genomic_DNA"/>
</dbReference>
<dbReference type="Proteomes" id="UP000619238">
    <property type="component" value="Unassembled WGS sequence"/>
</dbReference>
<feature type="transmembrane region" description="Helical" evidence="1">
    <location>
        <begin position="6"/>
        <end position="21"/>
    </location>
</feature>
<evidence type="ECO:0000313" key="2">
    <source>
        <dbReference type="EMBL" id="MBC8755379.1"/>
    </source>
</evidence>
<keyword evidence="1" id="KW-0472">Membrane</keyword>
<comment type="caution">
    <text evidence="2">The sequence shown here is derived from an EMBL/GenBank/DDBJ whole genome shotgun (WGS) entry which is preliminary data.</text>
</comment>
<evidence type="ECO:0000313" key="3">
    <source>
        <dbReference type="Proteomes" id="UP000619238"/>
    </source>
</evidence>
<name>A0ABR7Q9Z2_9FLAO</name>
<accession>A0ABR7Q9Z2</accession>
<gene>
    <name evidence="2" type="ORF">H2O64_11880</name>
</gene>
<feature type="transmembrane region" description="Helical" evidence="1">
    <location>
        <begin position="59"/>
        <end position="78"/>
    </location>
</feature>
<feature type="transmembrane region" description="Helical" evidence="1">
    <location>
        <begin position="149"/>
        <end position="172"/>
    </location>
</feature>
<keyword evidence="1" id="KW-1133">Transmembrane helix</keyword>
<keyword evidence="3" id="KW-1185">Reference proteome</keyword>
<feature type="transmembrane region" description="Helical" evidence="1">
    <location>
        <begin position="85"/>
        <end position="103"/>
    </location>
</feature>
<evidence type="ECO:0000256" key="1">
    <source>
        <dbReference type="SAM" id="Phobius"/>
    </source>
</evidence>
<feature type="transmembrane region" description="Helical" evidence="1">
    <location>
        <begin position="33"/>
        <end position="53"/>
    </location>
</feature>
<feature type="transmembrane region" description="Helical" evidence="1">
    <location>
        <begin position="115"/>
        <end position="137"/>
    </location>
</feature>
<sequence>MLFYLFLVFQIAALAAAIWYWDAYKNTTQRHFLWFLIYVVCNEVIGIAYQLISDHYNDIVHNIFILVCFPFYFSWFYKILQKRKWLTQVLFVVFIIVFLYDLFDKSPFDYLYLNPIITGAFCILVLTISYFVELLNTDSITTFATSQKFWIVTGLFCFYIGLLPLLIFHSNLDYGGHFYSIVITVLNAVLYGCIFKSFLCLKKKR</sequence>
<protein>
    <submittedName>
        <fullName evidence="2">Uncharacterized protein</fullName>
    </submittedName>
</protein>
<dbReference type="RefSeq" id="WP_187562424.1">
    <property type="nucleotide sequence ID" value="NZ_JACGWS010000006.1"/>
</dbReference>
<proteinExistence type="predicted"/>